<reference evidence="1 2" key="1">
    <citation type="journal article" date="2019" name="Commun. Biol.">
        <title>The bagworm genome reveals a unique fibroin gene that provides high tensile strength.</title>
        <authorList>
            <person name="Kono N."/>
            <person name="Nakamura H."/>
            <person name="Ohtoshi R."/>
            <person name="Tomita M."/>
            <person name="Numata K."/>
            <person name="Arakawa K."/>
        </authorList>
    </citation>
    <scope>NUCLEOTIDE SEQUENCE [LARGE SCALE GENOMIC DNA]</scope>
</reference>
<name>A0A4C1WYN4_EUMVA</name>
<dbReference type="Proteomes" id="UP000299102">
    <property type="component" value="Unassembled WGS sequence"/>
</dbReference>
<evidence type="ECO:0000313" key="1">
    <source>
        <dbReference type="EMBL" id="GBP55990.1"/>
    </source>
</evidence>
<dbReference type="AlphaFoldDB" id="A0A4C1WYN4"/>
<gene>
    <name evidence="1" type="ORF">EVAR_97411_1</name>
</gene>
<dbReference type="EMBL" id="BGZK01000683">
    <property type="protein sequence ID" value="GBP55990.1"/>
    <property type="molecule type" value="Genomic_DNA"/>
</dbReference>
<evidence type="ECO:0000313" key="2">
    <source>
        <dbReference type="Proteomes" id="UP000299102"/>
    </source>
</evidence>
<accession>A0A4C1WYN4</accession>
<proteinExistence type="predicted"/>
<organism evidence="1 2">
    <name type="scientific">Eumeta variegata</name>
    <name type="common">Bagworm moth</name>
    <name type="synonym">Eumeta japonica</name>
    <dbReference type="NCBI Taxonomy" id="151549"/>
    <lineage>
        <taxon>Eukaryota</taxon>
        <taxon>Metazoa</taxon>
        <taxon>Ecdysozoa</taxon>
        <taxon>Arthropoda</taxon>
        <taxon>Hexapoda</taxon>
        <taxon>Insecta</taxon>
        <taxon>Pterygota</taxon>
        <taxon>Neoptera</taxon>
        <taxon>Endopterygota</taxon>
        <taxon>Lepidoptera</taxon>
        <taxon>Glossata</taxon>
        <taxon>Ditrysia</taxon>
        <taxon>Tineoidea</taxon>
        <taxon>Psychidae</taxon>
        <taxon>Oiketicinae</taxon>
        <taxon>Eumeta</taxon>
    </lineage>
</organism>
<protein>
    <submittedName>
        <fullName evidence="1">Uncharacterized protein</fullName>
    </submittedName>
</protein>
<comment type="caution">
    <text evidence="1">The sequence shown here is derived from an EMBL/GenBank/DDBJ whole genome shotgun (WGS) entry which is preliminary data.</text>
</comment>
<keyword evidence="2" id="KW-1185">Reference proteome</keyword>
<sequence length="202" mass="21818">MQDRHVTYREIKASLGIINERAFSRPAAPATPAPPPAPAQSARVVLNGVIPNPFPLINLPKPTIHIQRINKQASYLIVDGHRHTQTFAIIKESPAHCPPVGNEKICNGGGSGRRKGRGGVDHRRLIVQVRTPSTRAAEGVAMWAQISLQLAFTADELFKSASGSGRGAGAHARLQTAKGCADCWHDGRFPRRSLCLLELPAH</sequence>